<evidence type="ECO:0000256" key="8">
    <source>
        <dbReference type="ARBA" id="ARBA00049534"/>
    </source>
</evidence>
<dbReference type="EMBL" id="JAPDMZ010000015">
    <property type="protein sequence ID" value="KAK0556463.1"/>
    <property type="molecule type" value="Genomic_DNA"/>
</dbReference>
<name>A0AAN6GTT9_9BASI</name>
<feature type="domain" description="Glutamine amidotransferase" evidence="11">
    <location>
        <begin position="4"/>
        <end position="225"/>
    </location>
</feature>
<accession>A0AAN6GTT9</accession>
<dbReference type="InterPro" id="IPR050064">
    <property type="entry name" value="IGPS_HisA/HisF"/>
</dbReference>
<sequence length="629" mass="66783">MLYILDYGAGNVRSLANSITKLGHTFEWVRTPEDILKADKLLFPGVGAFGPALESLRKQGYAEPLRQYIASGKPYMGICVGMQALFEASTESPGTPGLGIVPGTVEQFSSEDSLLESGKKAVPQMGWNTARVVKVEQAQDGSSSSSSSGGPSASAAQAYGFPTEAEGGEEAAHYYFVHSFRAAYNERIHAQWAHTVTQYGSEVFLSSVQHGNVFATQFHPEKSGAAGLKVLKAWLDLKQEGPSAQTGLVEQAVVPPPEVAARAKDGLTKRIVACLDVRTNDDGDLVVTKGESYDVREKAEGTTAVTATPAAGSSTTSTSTRAVRNLGKPVDLARRYYLEGADEITFLNITSFRSCPLQDQPMLAVLEHAAADIFVPLTIGGGIKDTVDPDGTPRPALEVAAAYFRAGADKVSIGSEAVFAVEELLAKLPSGVYDPARATDADLSGKTGIETISKAYGAQAVVVSIDPRRVYLQPGEEIPPAHAPSVVTGVAGTPEDGKRWWYRCTVKGGREDRDVDVVQLARGVQRLGAGEVLLNSIDRDGSNAGFDRQLVDLIKSSVQIPVIASSGAGNPTHFSDVFSPDPHATGAQAPIVEAALAAGIFHRKECTIAEVKDHLRQQGFKIRSETVES</sequence>
<evidence type="ECO:0000313" key="13">
    <source>
        <dbReference type="Proteomes" id="UP001176517"/>
    </source>
</evidence>
<keyword evidence="3 12" id="KW-0378">Hydrolase</keyword>
<dbReference type="InterPro" id="IPR011060">
    <property type="entry name" value="RibuloseP-bd_barrel"/>
</dbReference>
<dbReference type="InterPro" id="IPR029062">
    <property type="entry name" value="Class_I_gatase-like"/>
</dbReference>
<dbReference type="HAMAP" id="MF_00278">
    <property type="entry name" value="HisH"/>
    <property type="match status" value="1"/>
</dbReference>
<dbReference type="GO" id="GO:0016829">
    <property type="term" value="F:lyase activity"/>
    <property type="evidence" value="ECO:0007669"/>
    <property type="project" value="UniProtKB-KW"/>
</dbReference>
<evidence type="ECO:0000256" key="7">
    <source>
        <dbReference type="ARBA" id="ARBA00047838"/>
    </source>
</evidence>
<feature type="region of interest" description="Disordered" evidence="10">
    <location>
        <begin position="137"/>
        <end position="157"/>
    </location>
</feature>
<dbReference type="GO" id="GO:0004132">
    <property type="term" value="F:dCMP deaminase activity"/>
    <property type="evidence" value="ECO:0007669"/>
    <property type="project" value="UniProtKB-EC"/>
</dbReference>
<evidence type="ECO:0000256" key="4">
    <source>
        <dbReference type="ARBA" id="ARBA00022962"/>
    </source>
</evidence>
<comment type="catalytic activity">
    <reaction evidence="8">
        <text>L-glutamine + H2O = L-glutamate + NH4(+)</text>
        <dbReference type="Rhea" id="RHEA:15889"/>
        <dbReference type="ChEBI" id="CHEBI:15377"/>
        <dbReference type="ChEBI" id="CHEBI:28938"/>
        <dbReference type="ChEBI" id="CHEBI:29985"/>
        <dbReference type="ChEBI" id="CHEBI:58359"/>
        <dbReference type="EC" id="3.5.1.2"/>
    </reaction>
</comment>
<protein>
    <submittedName>
        <fullName evidence="12">Histidine biosynthesis bifunctional protein hisB</fullName>
        <ecNumber evidence="12">3.5.4.12</ecNumber>
    </submittedName>
</protein>
<keyword evidence="5 9" id="KW-0368">Histidine biosynthesis</keyword>
<feature type="region of interest" description="Disordered" evidence="10">
    <location>
        <begin position="299"/>
        <end position="320"/>
    </location>
</feature>
<feature type="compositionally biased region" description="Low complexity" evidence="10">
    <location>
        <begin position="302"/>
        <end position="320"/>
    </location>
</feature>
<dbReference type="InterPro" id="IPR006062">
    <property type="entry name" value="His_biosynth"/>
</dbReference>
<dbReference type="InterPro" id="IPR013785">
    <property type="entry name" value="Aldolase_TIM"/>
</dbReference>
<dbReference type="Gene3D" id="3.40.50.880">
    <property type="match status" value="1"/>
</dbReference>
<evidence type="ECO:0000256" key="1">
    <source>
        <dbReference type="ARBA" id="ARBA00005091"/>
    </source>
</evidence>
<dbReference type="CDD" id="cd04731">
    <property type="entry name" value="HisF"/>
    <property type="match status" value="1"/>
</dbReference>
<comment type="caution">
    <text evidence="12">The sequence shown here is derived from an EMBL/GenBank/DDBJ whole genome shotgun (WGS) entry which is preliminary data.</text>
</comment>
<keyword evidence="13" id="KW-1185">Reference proteome</keyword>
<evidence type="ECO:0000313" key="12">
    <source>
        <dbReference type="EMBL" id="KAK0556463.1"/>
    </source>
</evidence>
<evidence type="ECO:0000259" key="11">
    <source>
        <dbReference type="Pfam" id="PF00117"/>
    </source>
</evidence>
<dbReference type="SUPFAM" id="SSF51366">
    <property type="entry name" value="Ribulose-phoshate binding barrel"/>
    <property type="match status" value="1"/>
</dbReference>
<dbReference type="GO" id="GO:0000105">
    <property type="term" value="P:L-histidine biosynthetic process"/>
    <property type="evidence" value="ECO:0007669"/>
    <property type="project" value="UniProtKB-KW"/>
</dbReference>
<dbReference type="Proteomes" id="UP001176517">
    <property type="component" value="Unassembled WGS sequence"/>
</dbReference>
<evidence type="ECO:0000256" key="9">
    <source>
        <dbReference type="RuleBase" id="RU003657"/>
    </source>
</evidence>
<evidence type="ECO:0000256" key="6">
    <source>
        <dbReference type="ARBA" id="ARBA00023239"/>
    </source>
</evidence>
<evidence type="ECO:0000256" key="2">
    <source>
        <dbReference type="ARBA" id="ARBA00022605"/>
    </source>
</evidence>
<evidence type="ECO:0000256" key="3">
    <source>
        <dbReference type="ARBA" id="ARBA00022801"/>
    </source>
</evidence>
<dbReference type="CDD" id="cd01748">
    <property type="entry name" value="GATase1_IGP_Synthase"/>
    <property type="match status" value="1"/>
</dbReference>
<dbReference type="InterPro" id="IPR010139">
    <property type="entry name" value="Imidazole-glycPsynth_HisH"/>
</dbReference>
<proteinExistence type="inferred from homology"/>
<reference evidence="12" key="1">
    <citation type="journal article" date="2023" name="PhytoFront">
        <title>Draft Genome Resources of Seven Strains of Tilletia horrida, Causal Agent of Kernel Smut of Rice.</title>
        <authorList>
            <person name="Khanal S."/>
            <person name="Antony Babu S."/>
            <person name="Zhou X.G."/>
        </authorList>
    </citation>
    <scope>NUCLEOTIDE SEQUENCE</scope>
    <source>
        <strain evidence="12">TX6</strain>
    </source>
</reference>
<dbReference type="PANTHER" id="PTHR21235">
    <property type="entry name" value="IMIDAZOLE GLYCEROL PHOSPHATE SYNTHASE SUBUNIT HISF/H IGP SYNTHASE SUBUNIT HISF/H"/>
    <property type="match status" value="1"/>
</dbReference>
<dbReference type="EC" id="3.5.4.12" evidence="12"/>
<dbReference type="InterPro" id="IPR004651">
    <property type="entry name" value="HisF"/>
</dbReference>
<evidence type="ECO:0000256" key="10">
    <source>
        <dbReference type="SAM" id="MobiDB-lite"/>
    </source>
</evidence>
<comment type="similarity">
    <text evidence="9">Belongs to the HisA/HisF family.</text>
</comment>
<dbReference type="Gene3D" id="3.20.20.70">
    <property type="entry name" value="Aldolase class I"/>
    <property type="match status" value="1"/>
</dbReference>
<dbReference type="GO" id="GO:0004359">
    <property type="term" value="F:glutaminase activity"/>
    <property type="evidence" value="ECO:0007669"/>
    <property type="project" value="UniProtKB-EC"/>
</dbReference>
<comment type="catalytic activity">
    <reaction evidence="7">
        <text>5-[(5-phospho-1-deoxy-D-ribulos-1-ylimino)methylamino]-1-(5-phospho-beta-D-ribosyl)imidazole-4-carboxamide + L-glutamine = D-erythro-1-(imidazol-4-yl)glycerol 3-phosphate + 5-amino-1-(5-phospho-beta-D-ribosyl)imidazole-4-carboxamide + L-glutamate + H(+)</text>
        <dbReference type="Rhea" id="RHEA:24793"/>
        <dbReference type="ChEBI" id="CHEBI:15378"/>
        <dbReference type="ChEBI" id="CHEBI:29985"/>
        <dbReference type="ChEBI" id="CHEBI:58278"/>
        <dbReference type="ChEBI" id="CHEBI:58359"/>
        <dbReference type="ChEBI" id="CHEBI:58475"/>
        <dbReference type="ChEBI" id="CHEBI:58525"/>
        <dbReference type="EC" id="4.3.2.10"/>
    </reaction>
</comment>
<dbReference type="NCBIfam" id="TIGR01855">
    <property type="entry name" value="IMP_synth_hisH"/>
    <property type="match status" value="1"/>
</dbReference>
<gene>
    <name evidence="12" type="primary">HIS7</name>
    <name evidence="12" type="ORF">OC846_001160</name>
</gene>
<feature type="compositionally biased region" description="Low complexity" evidence="10">
    <location>
        <begin position="138"/>
        <end position="157"/>
    </location>
</feature>
<dbReference type="FunFam" id="3.40.50.880:FF:000039">
    <property type="entry name" value="Imidazole glycerol phosphate synthase hisHF"/>
    <property type="match status" value="1"/>
</dbReference>
<dbReference type="PROSITE" id="PS51273">
    <property type="entry name" value="GATASE_TYPE_1"/>
    <property type="match status" value="1"/>
</dbReference>
<keyword evidence="2 9" id="KW-0028">Amino-acid biosynthesis</keyword>
<dbReference type="InterPro" id="IPR017926">
    <property type="entry name" value="GATASE"/>
</dbReference>
<dbReference type="AlphaFoldDB" id="A0AAN6GTT9"/>
<keyword evidence="4" id="KW-0315">Glutamine amidotransferase</keyword>
<comment type="pathway">
    <text evidence="1">Amino-acid biosynthesis; L-histidine biosynthesis; L-histidine from 5-phospho-alpha-D-ribose 1-diphosphate: step 5/9.</text>
</comment>
<dbReference type="GO" id="GO:0000107">
    <property type="term" value="F:imidazoleglycerol-phosphate synthase activity"/>
    <property type="evidence" value="ECO:0007669"/>
    <property type="project" value="InterPro"/>
</dbReference>
<keyword evidence="6" id="KW-0456">Lyase</keyword>
<dbReference type="PANTHER" id="PTHR21235:SF2">
    <property type="entry name" value="IMIDAZOLE GLYCEROL PHOSPHATE SYNTHASE HISHF"/>
    <property type="match status" value="1"/>
</dbReference>
<evidence type="ECO:0000256" key="5">
    <source>
        <dbReference type="ARBA" id="ARBA00023102"/>
    </source>
</evidence>
<dbReference type="Pfam" id="PF00117">
    <property type="entry name" value="GATase"/>
    <property type="match status" value="1"/>
</dbReference>
<organism evidence="12 13">
    <name type="scientific">Tilletia horrida</name>
    <dbReference type="NCBI Taxonomy" id="155126"/>
    <lineage>
        <taxon>Eukaryota</taxon>
        <taxon>Fungi</taxon>
        <taxon>Dikarya</taxon>
        <taxon>Basidiomycota</taxon>
        <taxon>Ustilaginomycotina</taxon>
        <taxon>Exobasidiomycetes</taxon>
        <taxon>Tilletiales</taxon>
        <taxon>Tilletiaceae</taxon>
        <taxon>Tilletia</taxon>
    </lineage>
</organism>
<dbReference type="SUPFAM" id="SSF52317">
    <property type="entry name" value="Class I glutamine amidotransferase-like"/>
    <property type="match status" value="1"/>
</dbReference>
<dbReference type="Pfam" id="PF00977">
    <property type="entry name" value="His_biosynth"/>
    <property type="match status" value="1"/>
</dbReference>